<comment type="caution">
    <text evidence="13">The sequence shown here is derived from an EMBL/GenBank/DDBJ whole genome shotgun (WGS) entry which is preliminary data.</text>
</comment>
<evidence type="ECO:0000256" key="10">
    <source>
        <dbReference type="ARBA" id="ARBA00048721"/>
    </source>
</evidence>
<name>A0ABU6J336_9BURK</name>
<evidence type="ECO:0000256" key="8">
    <source>
        <dbReference type="ARBA" id="ARBA00022840"/>
    </source>
</evidence>
<evidence type="ECO:0000256" key="9">
    <source>
        <dbReference type="ARBA" id="ARBA00023027"/>
    </source>
</evidence>
<evidence type="ECO:0000256" key="5">
    <source>
        <dbReference type="ARBA" id="ARBA00022679"/>
    </source>
</evidence>
<comment type="function">
    <text evidence="1 11">Catalyzes the reversible adenylation of nicotinate mononucleotide (NaMN) to nicotinic acid adenine dinucleotide (NaAD).</text>
</comment>
<evidence type="ECO:0000256" key="2">
    <source>
        <dbReference type="ARBA" id="ARBA00005019"/>
    </source>
</evidence>
<evidence type="ECO:0000256" key="7">
    <source>
        <dbReference type="ARBA" id="ARBA00022741"/>
    </source>
</evidence>
<dbReference type="Pfam" id="PF01467">
    <property type="entry name" value="CTP_transf_like"/>
    <property type="match status" value="1"/>
</dbReference>
<gene>
    <name evidence="11" type="primary">nadD</name>
    <name evidence="13" type="ORF">RY831_02690</name>
</gene>
<keyword evidence="5 11" id="KW-0808">Transferase</keyword>
<keyword evidence="14" id="KW-1185">Reference proteome</keyword>
<dbReference type="RefSeq" id="WP_326504782.1">
    <property type="nucleotide sequence ID" value="NZ_JAWIIV010000001.1"/>
</dbReference>
<dbReference type="HAMAP" id="MF_00244">
    <property type="entry name" value="NaMN_adenylyltr"/>
    <property type="match status" value="1"/>
</dbReference>
<evidence type="ECO:0000313" key="14">
    <source>
        <dbReference type="Proteomes" id="UP001352263"/>
    </source>
</evidence>
<dbReference type="EMBL" id="JAWIIV010000001">
    <property type="protein sequence ID" value="MEC4718044.1"/>
    <property type="molecule type" value="Genomic_DNA"/>
</dbReference>
<dbReference type="InterPro" id="IPR005248">
    <property type="entry name" value="NadD/NMNAT"/>
</dbReference>
<dbReference type="PANTHER" id="PTHR39321:SF3">
    <property type="entry name" value="PHOSPHOPANTETHEINE ADENYLYLTRANSFERASE"/>
    <property type="match status" value="1"/>
</dbReference>
<dbReference type="NCBIfam" id="NF000840">
    <property type="entry name" value="PRK00071.1-3"/>
    <property type="match status" value="1"/>
</dbReference>
<dbReference type="CDD" id="cd02165">
    <property type="entry name" value="NMNAT"/>
    <property type="match status" value="1"/>
</dbReference>
<reference evidence="13 14" key="1">
    <citation type="submission" date="2023-10" db="EMBL/GenBank/DDBJ databases">
        <title>Noviherbaspirillum sp. CPCC 100848 genome assembly.</title>
        <authorList>
            <person name="Li X.Y."/>
            <person name="Fang X.M."/>
        </authorList>
    </citation>
    <scope>NUCLEOTIDE SEQUENCE [LARGE SCALE GENOMIC DNA]</scope>
    <source>
        <strain evidence="13 14">CPCC 100848</strain>
    </source>
</reference>
<feature type="domain" description="Cytidyltransferase-like" evidence="12">
    <location>
        <begin position="9"/>
        <end position="188"/>
    </location>
</feature>
<dbReference type="NCBIfam" id="NF005410">
    <property type="entry name" value="PRK06973.1"/>
    <property type="match status" value="1"/>
</dbReference>
<dbReference type="GO" id="GO:0004515">
    <property type="term" value="F:nicotinate-nucleotide adenylyltransferase activity"/>
    <property type="evidence" value="ECO:0007669"/>
    <property type="project" value="UniProtKB-EC"/>
</dbReference>
<dbReference type="Proteomes" id="UP001352263">
    <property type="component" value="Unassembled WGS sequence"/>
</dbReference>
<comment type="catalytic activity">
    <reaction evidence="10 11">
        <text>nicotinate beta-D-ribonucleotide + ATP + H(+) = deamido-NAD(+) + diphosphate</text>
        <dbReference type="Rhea" id="RHEA:22860"/>
        <dbReference type="ChEBI" id="CHEBI:15378"/>
        <dbReference type="ChEBI" id="CHEBI:30616"/>
        <dbReference type="ChEBI" id="CHEBI:33019"/>
        <dbReference type="ChEBI" id="CHEBI:57502"/>
        <dbReference type="ChEBI" id="CHEBI:58437"/>
        <dbReference type="EC" id="2.7.7.18"/>
    </reaction>
</comment>
<dbReference type="InterPro" id="IPR004821">
    <property type="entry name" value="Cyt_trans-like"/>
</dbReference>
<dbReference type="EC" id="2.7.7.18" evidence="11"/>
<keyword evidence="7 11" id="KW-0547">Nucleotide-binding</keyword>
<sequence length="216" mass="23573">MGVTRCIVVLGGSFDPVHSAHVAVANYFVTLLAPDELRVLPAGNPWQKPPLKASAAHRIAMLNIAFERLAVPVVIDEQEVHRQGATYTVDTLEALRAEAGPQASIAFLIGADQLLQLHTWKQWRQLFDLAHICAASRPGFDMAQLPPEVAREFGRRSASAAQIRGTPHGLGFLAMNLAVDISATQIRQALQHDQPVGTLIPSGVLDYIQQHHLYKS</sequence>
<evidence type="ECO:0000256" key="11">
    <source>
        <dbReference type="HAMAP-Rule" id="MF_00244"/>
    </source>
</evidence>
<dbReference type="SUPFAM" id="SSF52374">
    <property type="entry name" value="Nucleotidylyl transferase"/>
    <property type="match status" value="1"/>
</dbReference>
<evidence type="ECO:0000256" key="6">
    <source>
        <dbReference type="ARBA" id="ARBA00022695"/>
    </source>
</evidence>
<dbReference type="Gene3D" id="3.40.50.620">
    <property type="entry name" value="HUPs"/>
    <property type="match status" value="1"/>
</dbReference>
<comment type="pathway">
    <text evidence="2 11">Cofactor biosynthesis; NAD(+) biosynthesis; deamido-NAD(+) from nicotinate D-ribonucleotide: step 1/1.</text>
</comment>
<keyword evidence="4 11" id="KW-0662">Pyridine nucleotide biosynthesis</keyword>
<keyword evidence="9 11" id="KW-0520">NAD</keyword>
<evidence type="ECO:0000256" key="1">
    <source>
        <dbReference type="ARBA" id="ARBA00002324"/>
    </source>
</evidence>
<proteinExistence type="inferred from homology"/>
<evidence type="ECO:0000256" key="4">
    <source>
        <dbReference type="ARBA" id="ARBA00022642"/>
    </source>
</evidence>
<accession>A0ABU6J336</accession>
<keyword evidence="8 11" id="KW-0067">ATP-binding</keyword>
<comment type="similarity">
    <text evidence="3 11">Belongs to the NadD family.</text>
</comment>
<dbReference type="NCBIfam" id="TIGR00482">
    <property type="entry name" value="nicotinate (nicotinamide) nucleotide adenylyltransferase"/>
    <property type="match status" value="1"/>
</dbReference>
<protein>
    <recommendedName>
        <fullName evidence="11">Probable nicotinate-nucleotide adenylyltransferase</fullName>
        <ecNumber evidence="11">2.7.7.18</ecNumber>
    </recommendedName>
    <alternativeName>
        <fullName evidence="11">Deamido-NAD(+) diphosphorylase</fullName>
    </alternativeName>
    <alternativeName>
        <fullName evidence="11">Deamido-NAD(+) pyrophosphorylase</fullName>
    </alternativeName>
    <alternativeName>
        <fullName evidence="11">Nicotinate mononucleotide adenylyltransferase</fullName>
        <shortName evidence="11">NaMN adenylyltransferase</shortName>
    </alternativeName>
</protein>
<dbReference type="InterPro" id="IPR014729">
    <property type="entry name" value="Rossmann-like_a/b/a_fold"/>
</dbReference>
<keyword evidence="6 11" id="KW-0548">Nucleotidyltransferase</keyword>
<dbReference type="PANTHER" id="PTHR39321">
    <property type="entry name" value="NICOTINATE-NUCLEOTIDE ADENYLYLTRANSFERASE-RELATED"/>
    <property type="match status" value="1"/>
</dbReference>
<evidence type="ECO:0000259" key="12">
    <source>
        <dbReference type="Pfam" id="PF01467"/>
    </source>
</evidence>
<evidence type="ECO:0000313" key="13">
    <source>
        <dbReference type="EMBL" id="MEC4718044.1"/>
    </source>
</evidence>
<evidence type="ECO:0000256" key="3">
    <source>
        <dbReference type="ARBA" id="ARBA00009014"/>
    </source>
</evidence>
<organism evidence="13 14">
    <name type="scientific">Noviherbaspirillum album</name>
    <dbReference type="NCBI Taxonomy" id="3080276"/>
    <lineage>
        <taxon>Bacteria</taxon>
        <taxon>Pseudomonadati</taxon>
        <taxon>Pseudomonadota</taxon>
        <taxon>Betaproteobacteria</taxon>
        <taxon>Burkholderiales</taxon>
        <taxon>Oxalobacteraceae</taxon>
        <taxon>Noviherbaspirillum</taxon>
    </lineage>
</organism>